<dbReference type="Pfam" id="PF08388">
    <property type="entry name" value="GIIM"/>
    <property type="match status" value="1"/>
</dbReference>
<dbReference type="InterPro" id="IPR000477">
    <property type="entry name" value="RT_dom"/>
</dbReference>
<keyword evidence="3" id="KW-1185">Reference proteome</keyword>
<dbReference type="PANTHER" id="PTHR34047:SF8">
    <property type="entry name" value="PROTEIN YKFC"/>
    <property type="match status" value="1"/>
</dbReference>
<evidence type="ECO:0000313" key="2">
    <source>
        <dbReference type="EMBL" id="MBM7659229.1"/>
    </source>
</evidence>
<dbReference type="PROSITE" id="PS50878">
    <property type="entry name" value="RT_POL"/>
    <property type="match status" value="1"/>
</dbReference>
<dbReference type="CDD" id="cd01651">
    <property type="entry name" value="RT_G2_intron"/>
    <property type="match status" value="1"/>
</dbReference>
<evidence type="ECO:0000313" key="3">
    <source>
        <dbReference type="Proteomes" id="UP000823201"/>
    </source>
</evidence>
<proteinExistence type="predicted"/>
<gene>
    <name evidence="2" type="ORF">JOC27_002736</name>
</gene>
<evidence type="ECO:0000259" key="1">
    <source>
        <dbReference type="PROSITE" id="PS50878"/>
    </source>
</evidence>
<dbReference type="Pfam" id="PF00078">
    <property type="entry name" value="RVT_1"/>
    <property type="match status" value="1"/>
</dbReference>
<dbReference type="InterPro" id="IPR051083">
    <property type="entry name" value="GrpII_Intron_Splice-Mob/Def"/>
</dbReference>
<dbReference type="InterPro" id="IPR043502">
    <property type="entry name" value="DNA/RNA_pol_sf"/>
</dbReference>
<dbReference type="PANTHER" id="PTHR34047">
    <property type="entry name" value="NUCLEAR INTRON MATURASE 1, MITOCHONDRIAL-RELATED"/>
    <property type="match status" value="1"/>
</dbReference>
<dbReference type="EMBL" id="JAFBEV010000050">
    <property type="protein sequence ID" value="MBM7659229.1"/>
    <property type="molecule type" value="Genomic_DNA"/>
</dbReference>
<name>A0ABS2QDL4_9BACL</name>
<dbReference type="Proteomes" id="UP000823201">
    <property type="component" value="Unassembled WGS sequence"/>
</dbReference>
<dbReference type="InterPro" id="IPR043128">
    <property type="entry name" value="Rev_trsase/Diguanyl_cyclase"/>
</dbReference>
<organism evidence="2 3">
    <name type="scientific">Sporolactobacillus spathodeae</name>
    <dbReference type="NCBI Taxonomy" id="1465502"/>
    <lineage>
        <taxon>Bacteria</taxon>
        <taxon>Bacillati</taxon>
        <taxon>Bacillota</taxon>
        <taxon>Bacilli</taxon>
        <taxon>Bacillales</taxon>
        <taxon>Sporolactobacillaceae</taxon>
        <taxon>Sporolactobacillus</taxon>
    </lineage>
</organism>
<dbReference type="GO" id="GO:0003964">
    <property type="term" value="F:RNA-directed DNA polymerase activity"/>
    <property type="evidence" value="ECO:0007669"/>
    <property type="project" value="UniProtKB-KW"/>
</dbReference>
<dbReference type="NCBIfam" id="TIGR04416">
    <property type="entry name" value="group_II_RT_mat"/>
    <property type="match status" value="1"/>
</dbReference>
<reference evidence="2 3" key="1">
    <citation type="submission" date="2021-01" db="EMBL/GenBank/DDBJ databases">
        <title>Genomic Encyclopedia of Type Strains, Phase IV (KMG-IV): sequencing the most valuable type-strain genomes for metagenomic binning, comparative biology and taxonomic classification.</title>
        <authorList>
            <person name="Goeker M."/>
        </authorList>
    </citation>
    <scope>NUCLEOTIDE SEQUENCE [LARGE SCALE GENOMIC DNA]</scope>
    <source>
        <strain evidence="2 3">DSM 100968</strain>
    </source>
</reference>
<keyword evidence="2" id="KW-0695">RNA-directed DNA polymerase</keyword>
<dbReference type="SUPFAM" id="SSF56672">
    <property type="entry name" value="DNA/RNA polymerases"/>
    <property type="match status" value="1"/>
</dbReference>
<comment type="caution">
    <text evidence="2">The sequence shown here is derived from an EMBL/GenBank/DDBJ whole genome shotgun (WGS) entry which is preliminary data.</text>
</comment>
<dbReference type="InterPro" id="IPR030931">
    <property type="entry name" value="Group_II_RT_mat"/>
</dbReference>
<feature type="domain" description="Reverse transcriptase" evidence="1">
    <location>
        <begin position="87"/>
        <end position="313"/>
    </location>
</feature>
<dbReference type="InterPro" id="IPR013597">
    <property type="entry name" value="Mat_intron_G2"/>
</dbReference>
<protein>
    <submittedName>
        <fullName evidence="2">Group II intron reverse transcriptase/maturase</fullName>
    </submittedName>
</protein>
<keyword evidence="2" id="KW-0548">Nucleotidyltransferase</keyword>
<keyword evidence="2" id="KW-0808">Transferase</keyword>
<sequence length="473" mass="55266">MPRKQNTSRDGSLQKHRLEAESYAGALSNGHKERENQSRACLIDKVIEPQNLWKACLSVKRNHGAPGIDGMTTEELVPTVKKYYQPLIQKLKEGTYQPQPVKRVRIPKPDGSARKLGIPRVLDRMVQQAIYQVLVPILDPSFSKYSYGFRPHRSAQMAIRQSETYWSEGYRVAVICDLKSYFDTINHQRLMAYLERFISDKVILKLIWKFLNAGFMDGETFSATREGAPQGGNLSPLLANLYLDQLDKELERRGHKFVRYADDFRIYVSSKRAGERVLKSVTYFLENKLGLAVNPSKSCVGSPMKHKFLGFRLYRMKQTVTCYPDSTAKQRLLRKLKKITRRNRPGTFQNIAQEINQTAIGWINYYAIGAMKTFLIRTKQWLNHRLRQLIWKRWKSVRTRYRQLRRFGIDHDEALKLAGSRKKYWRLSHSETLHRAIQNKTLIRWGIKDWLPQYERMRVNYGTAVYGTVRTVV</sequence>
<accession>A0ABS2QDL4</accession>
<dbReference type="Gene3D" id="3.30.70.270">
    <property type="match status" value="1"/>
</dbReference>